<dbReference type="OrthoDB" id="193931at2759"/>
<dbReference type="EMBL" id="UYYG01001164">
    <property type="protein sequence ID" value="VDN57926.1"/>
    <property type="molecule type" value="Genomic_DNA"/>
</dbReference>
<dbReference type="GO" id="GO:0005524">
    <property type="term" value="F:ATP binding"/>
    <property type="evidence" value="ECO:0007669"/>
    <property type="project" value="UniProtKB-UniRule"/>
</dbReference>
<accession>A0A158Q433</accession>
<sequence>MSPDFSKTPNIQRFMNKFFILGRGLSKFKKNYQLTEELGRGGFGIVYGAIRTNDETPVAVKFIDRRYVREWGKLNDEQVPMEISILARCAPITGVVDLLDWFHLAEGFLIIMERPFPSIDLFDFIKSEQRLTENFARFFFRQIVQTVDECMQRKVVHRDLKDENIVIDLVTGEIRLIDFGAAILLDEIHYSDFQGTRLYCPPEWFLHSLYLDEEGTVWSLGILLYNMLNGRLPFHDEKDICTMHMLGPLQFYAPISSEAKDLIQQCLRFDPLTRCTLEEVLRHKWTKTLTPDWLTLISSSTFNNENDENSFCLKETNNESSIKSLNSEKSFISVH</sequence>
<evidence type="ECO:0000259" key="13">
    <source>
        <dbReference type="PROSITE" id="PS50011"/>
    </source>
</evidence>
<evidence type="ECO:0000313" key="17">
    <source>
        <dbReference type="WBParaSite" id="DME_0000389401-mRNA-1"/>
    </source>
</evidence>
<evidence type="ECO:0000256" key="4">
    <source>
        <dbReference type="ARBA" id="ARBA00022679"/>
    </source>
</evidence>
<dbReference type="PROSITE" id="PS50011">
    <property type="entry name" value="PROTEIN_KINASE_DOM"/>
    <property type="match status" value="1"/>
</dbReference>
<dbReference type="Proteomes" id="UP000038040">
    <property type="component" value="Unplaced"/>
</dbReference>
<dbReference type="GO" id="GO:0005737">
    <property type="term" value="C:cytoplasm"/>
    <property type="evidence" value="ECO:0007669"/>
    <property type="project" value="TreeGrafter"/>
</dbReference>
<keyword evidence="4" id="KW-0808">Transferase</keyword>
<dbReference type="EC" id="2.7.11.1" evidence="2"/>
<dbReference type="SMART" id="SM00220">
    <property type="entry name" value="S_TKc"/>
    <property type="match status" value="1"/>
</dbReference>
<reference evidence="17" key="1">
    <citation type="submission" date="2016-04" db="UniProtKB">
        <authorList>
            <consortium name="WormBaseParasite"/>
        </authorList>
    </citation>
    <scope>IDENTIFICATION</scope>
</reference>
<dbReference type="PANTHER" id="PTHR22984:SF29">
    <property type="entry name" value="SERINE_THREONINE-PROTEIN KINASE PIM-1"/>
    <property type="match status" value="1"/>
</dbReference>
<dbReference type="SUPFAM" id="SSF56112">
    <property type="entry name" value="Protein kinase-like (PK-like)"/>
    <property type="match status" value="1"/>
</dbReference>
<reference evidence="14 16" key="2">
    <citation type="submission" date="2018-11" db="EMBL/GenBank/DDBJ databases">
        <authorList>
            <consortium name="Pathogen Informatics"/>
        </authorList>
    </citation>
    <scope>NUCLEOTIDE SEQUENCE [LARGE SCALE GENOMIC DNA]</scope>
</reference>
<dbReference type="GO" id="GO:0004674">
    <property type="term" value="F:protein serine/threonine kinase activity"/>
    <property type="evidence" value="ECO:0007669"/>
    <property type="project" value="UniProtKB-KW"/>
</dbReference>
<keyword evidence="6" id="KW-0418">Kinase</keyword>
<dbReference type="Pfam" id="PF00069">
    <property type="entry name" value="Pkinase"/>
    <property type="match status" value="1"/>
</dbReference>
<comment type="cofactor">
    <cofactor evidence="1">
        <name>Mg(2+)</name>
        <dbReference type="ChEBI" id="CHEBI:18420"/>
    </cofactor>
</comment>
<dbReference type="Proteomes" id="UP000274756">
    <property type="component" value="Unassembled WGS sequence"/>
</dbReference>
<keyword evidence="3 12" id="KW-0723">Serine/threonine-protein kinase</keyword>
<dbReference type="Gene3D" id="1.10.510.10">
    <property type="entry name" value="Transferase(Phosphotransferase) domain 1"/>
    <property type="match status" value="1"/>
</dbReference>
<dbReference type="InterPro" id="IPR000719">
    <property type="entry name" value="Prot_kinase_dom"/>
</dbReference>
<dbReference type="STRING" id="318479.A0A158Q433"/>
<comment type="similarity">
    <text evidence="12">Belongs to the protein kinase superfamily.</text>
</comment>
<evidence type="ECO:0000256" key="5">
    <source>
        <dbReference type="ARBA" id="ARBA00022741"/>
    </source>
</evidence>
<dbReference type="Gene3D" id="3.30.200.20">
    <property type="entry name" value="Phosphorylase Kinase, domain 1"/>
    <property type="match status" value="1"/>
</dbReference>
<evidence type="ECO:0000256" key="7">
    <source>
        <dbReference type="ARBA" id="ARBA00022840"/>
    </source>
</evidence>
<dbReference type="PANTHER" id="PTHR22984">
    <property type="entry name" value="SERINE/THREONINE-PROTEIN KINASE PIM"/>
    <property type="match status" value="1"/>
</dbReference>
<organism evidence="15 17">
    <name type="scientific">Dracunculus medinensis</name>
    <name type="common">Guinea worm</name>
    <dbReference type="NCBI Taxonomy" id="318479"/>
    <lineage>
        <taxon>Eukaryota</taxon>
        <taxon>Metazoa</taxon>
        <taxon>Ecdysozoa</taxon>
        <taxon>Nematoda</taxon>
        <taxon>Chromadorea</taxon>
        <taxon>Rhabditida</taxon>
        <taxon>Spirurina</taxon>
        <taxon>Dracunculoidea</taxon>
        <taxon>Dracunculidae</taxon>
        <taxon>Dracunculus</taxon>
    </lineage>
</organism>
<dbReference type="FunFam" id="3.30.200.20:FF:000547">
    <property type="entry name" value="Serine/threonine-protein kinase prk-2"/>
    <property type="match status" value="1"/>
</dbReference>
<evidence type="ECO:0000313" key="14">
    <source>
        <dbReference type="EMBL" id="VDN57926.1"/>
    </source>
</evidence>
<protein>
    <recommendedName>
        <fullName evidence="2">non-specific serine/threonine protein kinase</fullName>
        <ecNumber evidence="2">2.7.11.1</ecNumber>
    </recommendedName>
</protein>
<comment type="catalytic activity">
    <reaction evidence="9">
        <text>L-threonyl-[protein] + ATP = O-phospho-L-threonyl-[protein] + ADP + H(+)</text>
        <dbReference type="Rhea" id="RHEA:46608"/>
        <dbReference type="Rhea" id="RHEA-COMP:11060"/>
        <dbReference type="Rhea" id="RHEA-COMP:11605"/>
        <dbReference type="ChEBI" id="CHEBI:15378"/>
        <dbReference type="ChEBI" id="CHEBI:30013"/>
        <dbReference type="ChEBI" id="CHEBI:30616"/>
        <dbReference type="ChEBI" id="CHEBI:61977"/>
        <dbReference type="ChEBI" id="CHEBI:456216"/>
        <dbReference type="EC" id="2.7.11.1"/>
    </reaction>
</comment>
<evidence type="ECO:0000256" key="10">
    <source>
        <dbReference type="ARBA" id="ARBA00048679"/>
    </source>
</evidence>
<evidence type="ECO:0000313" key="15">
    <source>
        <dbReference type="Proteomes" id="UP000038040"/>
    </source>
</evidence>
<evidence type="ECO:0000256" key="12">
    <source>
        <dbReference type="RuleBase" id="RU000304"/>
    </source>
</evidence>
<dbReference type="InterPro" id="IPR008271">
    <property type="entry name" value="Ser/Thr_kinase_AS"/>
</dbReference>
<name>A0A158Q433_DRAME</name>
<dbReference type="WBParaSite" id="DME_0000389401-mRNA-1">
    <property type="protein sequence ID" value="DME_0000389401-mRNA-1"/>
    <property type="gene ID" value="DME_0000389401"/>
</dbReference>
<keyword evidence="5 11" id="KW-0547">Nucleotide-binding</keyword>
<evidence type="ECO:0000256" key="8">
    <source>
        <dbReference type="ARBA" id="ARBA00022842"/>
    </source>
</evidence>
<dbReference type="PROSITE" id="PS00107">
    <property type="entry name" value="PROTEIN_KINASE_ATP"/>
    <property type="match status" value="1"/>
</dbReference>
<evidence type="ECO:0000256" key="2">
    <source>
        <dbReference type="ARBA" id="ARBA00012513"/>
    </source>
</evidence>
<evidence type="ECO:0000256" key="11">
    <source>
        <dbReference type="PROSITE-ProRule" id="PRU10141"/>
    </source>
</evidence>
<comment type="catalytic activity">
    <reaction evidence="10">
        <text>L-seryl-[protein] + ATP = O-phospho-L-seryl-[protein] + ADP + H(+)</text>
        <dbReference type="Rhea" id="RHEA:17989"/>
        <dbReference type="Rhea" id="RHEA-COMP:9863"/>
        <dbReference type="Rhea" id="RHEA-COMP:11604"/>
        <dbReference type="ChEBI" id="CHEBI:15378"/>
        <dbReference type="ChEBI" id="CHEBI:29999"/>
        <dbReference type="ChEBI" id="CHEBI:30616"/>
        <dbReference type="ChEBI" id="CHEBI:83421"/>
        <dbReference type="ChEBI" id="CHEBI:456216"/>
        <dbReference type="EC" id="2.7.11.1"/>
    </reaction>
</comment>
<dbReference type="InterPro" id="IPR017441">
    <property type="entry name" value="Protein_kinase_ATP_BS"/>
</dbReference>
<gene>
    <name evidence="14" type="ORF">DME_LOCUS7899</name>
</gene>
<keyword evidence="8" id="KW-0460">Magnesium</keyword>
<evidence type="ECO:0000313" key="16">
    <source>
        <dbReference type="Proteomes" id="UP000274756"/>
    </source>
</evidence>
<dbReference type="FunFam" id="1.10.510.10:FF:000708">
    <property type="entry name" value="serine/threonine-protein kinase par-1-like"/>
    <property type="match status" value="1"/>
</dbReference>
<keyword evidence="16" id="KW-1185">Reference proteome</keyword>
<dbReference type="InterPro" id="IPR051138">
    <property type="entry name" value="PIM_Ser/Thr_kinase"/>
</dbReference>
<evidence type="ECO:0000256" key="3">
    <source>
        <dbReference type="ARBA" id="ARBA00022527"/>
    </source>
</evidence>
<evidence type="ECO:0000256" key="6">
    <source>
        <dbReference type="ARBA" id="ARBA00022777"/>
    </source>
</evidence>
<dbReference type="PROSITE" id="PS00108">
    <property type="entry name" value="PROTEIN_KINASE_ST"/>
    <property type="match status" value="1"/>
</dbReference>
<evidence type="ECO:0000256" key="1">
    <source>
        <dbReference type="ARBA" id="ARBA00001946"/>
    </source>
</evidence>
<feature type="domain" description="Protein kinase" evidence="13">
    <location>
        <begin position="32"/>
        <end position="286"/>
    </location>
</feature>
<evidence type="ECO:0000256" key="9">
    <source>
        <dbReference type="ARBA" id="ARBA00047899"/>
    </source>
</evidence>
<proteinExistence type="inferred from homology"/>
<keyword evidence="7 11" id="KW-0067">ATP-binding</keyword>
<dbReference type="InterPro" id="IPR011009">
    <property type="entry name" value="Kinase-like_dom_sf"/>
</dbReference>
<feature type="binding site" evidence="11">
    <location>
        <position position="61"/>
    </location>
    <ligand>
        <name>ATP</name>
        <dbReference type="ChEBI" id="CHEBI:30616"/>
    </ligand>
</feature>
<dbReference type="AlphaFoldDB" id="A0A158Q433"/>